<dbReference type="PANTHER" id="PTHR12263:SF0">
    <property type="entry name" value="V-TYPE PROTON ATPASE SUBUNIT"/>
    <property type="match status" value="1"/>
</dbReference>
<evidence type="ECO:0000256" key="4">
    <source>
        <dbReference type="ARBA" id="ARBA00022692"/>
    </source>
</evidence>
<feature type="transmembrane region" description="Helical" evidence="9">
    <location>
        <begin position="6"/>
        <end position="22"/>
    </location>
</feature>
<keyword evidence="7" id="KW-0406">Ion transport</keyword>
<evidence type="ECO:0000256" key="5">
    <source>
        <dbReference type="ARBA" id="ARBA00022781"/>
    </source>
</evidence>
<keyword evidence="3" id="KW-0813">Transport</keyword>
<evidence type="ECO:0000256" key="3">
    <source>
        <dbReference type="ARBA" id="ARBA00022448"/>
    </source>
</evidence>
<proteinExistence type="inferred from homology"/>
<evidence type="ECO:0000313" key="11">
    <source>
        <dbReference type="Proteomes" id="UP000614601"/>
    </source>
</evidence>
<accession>A0A811LPQ2</accession>
<comment type="similarity">
    <text evidence="2">Belongs to the V-ATPase e1/e2 subunit family.</text>
</comment>
<dbReference type="EMBL" id="CAJFDH010000006">
    <property type="protein sequence ID" value="CAD5229766.1"/>
    <property type="molecule type" value="Genomic_DNA"/>
</dbReference>
<reference evidence="10" key="1">
    <citation type="submission" date="2020-09" db="EMBL/GenBank/DDBJ databases">
        <authorList>
            <person name="Kikuchi T."/>
        </authorList>
    </citation>
    <scope>NUCLEOTIDE SEQUENCE</scope>
    <source>
        <strain evidence="10">SH1</strain>
    </source>
</reference>
<dbReference type="AlphaFoldDB" id="A0A811LPQ2"/>
<dbReference type="GO" id="GO:0046961">
    <property type="term" value="F:proton-transporting ATPase activity, rotational mechanism"/>
    <property type="evidence" value="ECO:0007669"/>
    <property type="project" value="InterPro"/>
</dbReference>
<comment type="caution">
    <text evidence="10">The sequence shown here is derived from an EMBL/GenBank/DDBJ whole genome shotgun (WGS) entry which is preliminary data.</text>
</comment>
<dbReference type="Pfam" id="PF05493">
    <property type="entry name" value="ATP_synt_H"/>
    <property type="match status" value="1"/>
</dbReference>
<dbReference type="PANTHER" id="PTHR12263">
    <property type="entry name" value="VACUOLAR ATP SYNTHASE SUBUNIT H"/>
    <property type="match status" value="1"/>
</dbReference>
<protein>
    <recommendedName>
        <fullName evidence="12">V-type proton ATPase subunit</fullName>
    </recommendedName>
</protein>
<evidence type="ECO:0000256" key="7">
    <source>
        <dbReference type="ARBA" id="ARBA00023065"/>
    </source>
</evidence>
<evidence type="ECO:0000256" key="8">
    <source>
        <dbReference type="ARBA" id="ARBA00023136"/>
    </source>
</evidence>
<evidence type="ECO:0000256" key="9">
    <source>
        <dbReference type="SAM" id="Phobius"/>
    </source>
</evidence>
<keyword evidence="4 9" id="KW-0812">Transmembrane</keyword>
<keyword evidence="11" id="KW-1185">Reference proteome</keyword>
<evidence type="ECO:0000256" key="2">
    <source>
        <dbReference type="ARBA" id="ARBA00008328"/>
    </source>
</evidence>
<dbReference type="GO" id="GO:0012505">
    <property type="term" value="C:endomembrane system"/>
    <property type="evidence" value="ECO:0007669"/>
    <property type="project" value="UniProtKB-SubCell"/>
</dbReference>
<keyword evidence="6 9" id="KW-1133">Transmembrane helix</keyword>
<dbReference type="InterPro" id="IPR008389">
    <property type="entry name" value="ATPase_V0-cplx_e1/e2_su"/>
</dbReference>
<feature type="transmembrane region" description="Helical" evidence="9">
    <location>
        <begin position="34"/>
        <end position="52"/>
    </location>
</feature>
<dbReference type="GO" id="GO:0033179">
    <property type="term" value="C:proton-transporting V-type ATPase, V0 domain"/>
    <property type="evidence" value="ECO:0007669"/>
    <property type="project" value="InterPro"/>
</dbReference>
<sequence>MRYVVIAVNLFWLFVFLVGYSLSKRHGLIRTGLMLTAVCCYTFWLIVFLHQMNPLIGPEIPKKDLWWINERWGAVHTLNKREVPDDCSGTCYKNF</sequence>
<keyword evidence="5" id="KW-0375">Hydrogen ion transport</keyword>
<comment type="subcellular location">
    <subcellularLocation>
        <location evidence="1">Endomembrane system</location>
        <topology evidence="1">Multi-pass membrane protein</topology>
    </subcellularLocation>
</comment>
<keyword evidence="8 9" id="KW-0472">Membrane</keyword>
<evidence type="ECO:0000256" key="6">
    <source>
        <dbReference type="ARBA" id="ARBA00022989"/>
    </source>
</evidence>
<evidence type="ECO:0000256" key="1">
    <source>
        <dbReference type="ARBA" id="ARBA00004127"/>
    </source>
</evidence>
<dbReference type="EMBL" id="CAJFCW020000006">
    <property type="protein sequence ID" value="CAG9127241.1"/>
    <property type="molecule type" value="Genomic_DNA"/>
</dbReference>
<gene>
    <name evidence="10" type="ORF">BOKJ2_LOCUS13799</name>
</gene>
<dbReference type="Proteomes" id="UP000783686">
    <property type="component" value="Unassembled WGS sequence"/>
</dbReference>
<dbReference type="OrthoDB" id="1508846at2759"/>
<evidence type="ECO:0008006" key="12">
    <source>
        <dbReference type="Google" id="ProtNLM"/>
    </source>
</evidence>
<dbReference type="Proteomes" id="UP000614601">
    <property type="component" value="Unassembled WGS sequence"/>
</dbReference>
<organism evidence="10 11">
    <name type="scientific">Bursaphelenchus okinawaensis</name>
    <dbReference type="NCBI Taxonomy" id="465554"/>
    <lineage>
        <taxon>Eukaryota</taxon>
        <taxon>Metazoa</taxon>
        <taxon>Ecdysozoa</taxon>
        <taxon>Nematoda</taxon>
        <taxon>Chromadorea</taxon>
        <taxon>Rhabditida</taxon>
        <taxon>Tylenchina</taxon>
        <taxon>Tylenchomorpha</taxon>
        <taxon>Aphelenchoidea</taxon>
        <taxon>Aphelenchoididae</taxon>
        <taxon>Bursaphelenchus</taxon>
    </lineage>
</organism>
<name>A0A811LPQ2_9BILA</name>
<evidence type="ECO:0000313" key="10">
    <source>
        <dbReference type="EMBL" id="CAD5229766.1"/>
    </source>
</evidence>